<feature type="compositionally biased region" description="Basic and acidic residues" evidence="2">
    <location>
        <begin position="133"/>
        <end position="144"/>
    </location>
</feature>
<dbReference type="CDD" id="cd01670">
    <property type="entry name" value="Death"/>
    <property type="match status" value="1"/>
</dbReference>
<protein>
    <submittedName>
        <fullName evidence="3">Uncharacterized protein</fullName>
    </submittedName>
</protein>
<evidence type="ECO:0000313" key="4">
    <source>
        <dbReference type="Proteomes" id="UP001374579"/>
    </source>
</evidence>
<feature type="compositionally biased region" description="Polar residues" evidence="2">
    <location>
        <begin position="319"/>
        <end position="337"/>
    </location>
</feature>
<accession>A0AAN9B3W4</accession>
<evidence type="ECO:0000256" key="1">
    <source>
        <dbReference type="SAM" id="Coils"/>
    </source>
</evidence>
<feature type="compositionally biased region" description="Basic and acidic residues" evidence="2">
    <location>
        <begin position="390"/>
        <end position="400"/>
    </location>
</feature>
<feature type="region of interest" description="Disordered" evidence="2">
    <location>
        <begin position="70"/>
        <end position="234"/>
    </location>
</feature>
<feature type="region of interest" description="Disordered" evidence="2">
    <location>
        <begin position="375"/>
        <end position="446"/>
    </location>
</feature>
<dbReference type="AlphaFoldDB" id="A0AAN9B3W4"/>
<organism evidence="3 4">
    <name type="scientific">Littorina saxatilis</name>
    <dbReference type="NCBI Taxonomy" id="31220"/>
    <lineage>
        <taxon>Eukaryota</taxon>
        <taxon>Metazoa</taxon>
        <taxon>Spiralia</taxon>
        <taxon>Lophotrochozoa</taxon>
        <taxon>Mollusca</taxon>
        <taxon>Gastropoda</taxon>
        <taxon>Caenogastropoda</taxon>
        <taxon>Littorinimorpha</taxon>
        <taxon>Littorinoidea</taxon>
        <taxon>Littorinidae</taxon>
        <taxon>Littorina</taxon>
    </lineage>
</organism>
<gene>
    <name evidence="3" type="ORF">V1264_004336</name>
</gene>
<feature type="compositionally biased region" description="Gly residues" evidence="2">
    <location>
        <begin position="202"/>
        <end position="224"/>
    </location>
</feature>
<feature type="compositionally biased region" description="Basic and acidic residues" evidence="2">
    <location>
        <begin position="9"/>
        <end position="36"/>
    </location>
</feature>
<proteinExistence type="predicted"/>
<name>A0AAN9B3W4_9CAEN</name>
<feature type="compositionally biased region" description="Basic and acidic residues" evidence="2">
    <location>
        <begin position="417"/>
        <end position="446"/>
    </location>
</feature>
<feature type="compositionally biased region" description="Low complexity" evidence="2">
    <location>
        <begin position="100"/>
        <end position="109"/>
    </location>
</feature>
<dbReference type="Proteomes" id="UP001374579">
    <property type="component" value="Unassembled WGS sequence"/>
</dbReference>
<feature type="compositionally biased region" description="Low complexity" evidence="2">
    <location>
        <begin position="401"/>
        <end position="415"/>
    </location>
</feature>
<feature type="compositionally biased region" description="Basic and acidic residues" evidence="2">
    <location>
        <begin position="871"/>
        <end position="944"/>
    </location>
</feature>
<feature type="compositionally biased region" description="Low complexity" evidence="2">
    <location>
        <begin position="756"/>
        <end position="786"/>
    </location>
</feature>
<keyword evidence="1" id="KW-0175">Coiled coil</keyword>
<comment type="caution">
    <text evidence="3">The sequence shown here is derived from an EMBL/GenBank/DDBJ whole genome shotgun (WGS) entry which is preliminary data.</text>
</comment>
<dbReference type="Gene3D" id="1.10.533.10">
    <property type="entry name" value="Death Domain, Fas"/>
    <property type="match status" value="1"/>
</dbReference>
<reference evidence="3 4" key="1">
    <citation type="submission" date="2024-02" db="EMBL/GenBank/DDBJ databases">
        <title>Chromosome-scale genome assembly of the rough periwinkle Littorina saxatilis.</title>
        <authorList>
            <person name="De Jode A."/>
            <person name="Faria R."/>
            <person name="Formenti G."/>
            <person name="Sims Y."/>
            <person name="Smith T.P."/>
            <person name="Tracey A."/>
            <person name="Wood J.M.D."/>
            <person name="Zagrodzka Z.B."/>
            <person name="Johannesson K."/>
            <person name="Butlin R.K."/>
            <person name="Leder E.H."/>
        </authorList>
    </citation>
    <scope>NUCLEOTIDE SEQUENCE [LARGE SCALE GENOMIC DNA]</scope>
    <source>
        <strain evidence="3">Snail1</strain>
        <tissue evidence="3">Muscle</tissue>
    </source>
</reference>
<feature type="region of interest" description="Disordered" evidence="2">
    <location>
        <begin position="1"/>
        <end position="36"/>
    </location>
</feature>
<dbReference type="EMBL" id="JBAMIC010000013">
    <property type="protein sequence ID" value="KAK7097344.1"/>
    <property type="molecule type" value="Genomic_DNA"/>
</dbReference>
<sequence length="1013" mass="111397">MPTLRRSKSLNDKITRQKNRTGDIIRDPRSPDVEGRTRTCVDNFQALVHLRKQTEDRARQLELALNYATNGHNSSSTYTRPPSRSGVPTGAVELPYSPISTTSVTSTSVKSPRQPEPADSKIPGLYSNRRRQRSAEGRREEPDHGGGGGGGGGGGRAVRRQESFQDSHLHHLRQGGGRVSQQGVGQKCQRPVSMFEPRGGIPAVGGGGGKDGGGVGGGGGGGGLFPSPDELSRKDQVIASLTEGKKSVERHNQQLLSKMDELEFQNQRLKDALAAHNTPSHSRCHSQPSTPSQPHQHHHLTRPYRTALTPQSDVIRIPTLSSPSAAMSPNSETSVSGYGSLADSHYGDTGPPHGSADAGVGLGLGLERAVQEVEDYDDDTLPLSEVCGEEGGRLGSRDSHTLALSSSSSGDSRPPTLHRESDKSDVESVHEKSDQELDQERQKGVERERRIEELEKMVAYLSSQRETVLTRYKQIVDENDKLLKRDERVNHQLQSLVDNQGQSLNFEVLTELQNVQEELWDLSHEVRSQVDSLLAALQASTSSGPEMKEQVISEPEAKELLNKITDFIGPDSIRLGKQLSLSPTELDKIDKAAVSVSEKSHKVLDSWLRQWEAHGETPPSHDLDLAFRAIDKDICLFNQTPISGPERQALRNCLQYVIDHVTDPRDVLDHLISLNELTPAGINFVQQVLEQRERALSRLWHVCEYRGTDIVSRLGLAMERSSYPHISARLTDELAIQNSRLHSKSLPANEEPEDVTAPSKTSAPVTASAAASATAPAPTASSASVSQPLTSQARSRLASRVPRPRSKTAESGTGRSTERAFSPTFPAGEKQTPPLTQIGRPRFTPQQKDKQFTSSLLNKTQVSPRSVEGSPQREKQTTPPLYKDRRTASPAHKEGRTNQQRDRSSDRIPCLQKDRQITQPYQKERQTERQLSYHRDKDKQKEKQITPSSKSSRQAVSQTAPPIVRDREPGPAPQKERQTTIWDRRVAASYAVRGSAASRGTVVLEQGSKISRV</sequence>
<dbReference type="InterPro" id="IPR011029">
    <property type="entry name" value="DEATH-like_dom_sf"/>
</dbReference>
<evidence type="ECO:0000313" key="3">
    <source>
        <dbReference type="EMBL" id="KAK7097344.1"/>
    </source>
</evidence>
<keyword evidence="4" id="KW-1185">Reference proteome</keyword>
<feature type="compositionally biased region" description="Low complexity" evidence="2">
    <location>
        <begin position="74"/>
        <end position="85"/>
    </location>
</feature>
<feature type="coiled-coil region" evidence="1">
    <location>
        <begin position="245"/>
        <end position="272"/>
    </location>
</feature>
<feature type="compositionally biased region" description="Basic and acidic residues" evidence="2">
    <location>
        <begin position="159"/>
        <end position="169"/>
    </location>
</feature>
<evidence type="ECO:0000256" key="2">
    <source>
        <dbReference type="SAM" id="MobiDB-lite"/>
    </source>
</evidence>
<feature type="region of interest" description="Disordered" evidence="2">
    <location>
        <begin position="742"/>
        <end position="981"/>
    </location>
</feature>
<feature type="compositionally biased region" description="Basic and acidic residues" evidence="2">
    <location>
        <begin position="964"/>
        <end position="981"/>
    </location>
</feature>
<feature type="compositionally biased region" description="Polar residues" evidence="2">
    <location>
        <begin position="852"/>
        <end position="864"/>
    </location>
</feature>
<feature type="compositionally biased region" description="Gly residues" evidence="2">
    <location>
        <begin position="145"/>
        <end position="156"/>
    </location>
</feature>
<feature type="compositionally biased region" description="Low complexity" evidence="2">
    <location>
        <begin position="285"/>
        <end position="294"/>
    </location>
</feature>
<feature type="compositionally biased region" description="Polar residues" evidence="2">
    <location>
        <begin position="945"/>
        <end position="960"/>
    </location>
</feature>
<feature type="region of interest" description="Disordered" evidence="2">
    <location>
        <begin position="275"/>
        <end position="360"/>
    </location>
</feature>